<evidence type="ECO:0000313" key="15">
    <source>
        <dbReference type="Proteomes" id="UP001497472"/>
    </source>
</evidence>
<keyword evidence="5 13" id="KW-0812">Transmembrane</keyword>
<sequence>MLGLFLGSIFNGALSFLVSNINSLSTVTWEDFISAAPAFKDITDKQQLTIIKIIGVTYAIIIMILSLFVSLVNGVIEANMLVTSATSGALLGVFFLATLFPMANGKGALTGMIVAHVMTIWMAVGRLMYVDTKKEMLPLSVDSCPNSTARVLSPMAVVVNETLTQYAAVFNTIDSSHPAKDVSSNVVFDFLMKFYSISYMWYAVIGTVICIVCGVIVGYLTNSERDKFDERLLHPLVAKMARKMPGKSHTFTTEREKTSEEKETSDKTCDTTVEDEKPGNSPVFADSRIFETHENLSTSIKTRL</sequence>
<comment type="similarity">
    <text evidence="2 11">Belongs to the sodium:solute symporter (SSF) (TC 2.A.21) family.</text>
</comment>
<evidence type="ECO:0000256" key="13">
    <source>
        <dbReference type="SAM" id="Phobius"/>
    </source>
</evidence>
<dbReference type="InterPro" id="IPR038377">
    <property type="entry name" value="Na/Glc_symporter_sf"/>
</dbReference>
<evidence type="ECO:0000256" key="6">
    <source>
        <dbReference type="ARBA" id="ARBA00022989"/>
    </source>
</evidence>
<keyword evidence="4" id="KW-1003">Cell membrane</keyword>
<feature type="compositionally biased region" description="Basic and acidic residues" evidence="12">
    <location>
        <begin position="252"/>
        <end position="278"/>
    </location>
</feature>
<dbReference type="PANTHER" id="PTHR42985:SF2">
    <property type="entry name" value="SODIUM-DEPENDENT MULTIVITAMIN TRANSPORTER"/>
    <property type="match status" value="1"/>
</dbReference>
<evidence type="ECO:0000256" key="10">
    <source>
        <dbReference type="ARBA" id="ARBA00023201"/>
    </source>
</evidence>
<dbReference type="Pfam" id="PF00474">
    <property type="entry name" value="SSF"/>
    <property type="match status" value="1"/>
</dbReference>
<dbReference type="GO" id="GO:0005886">
    <property type="term" value="C:plasma membrane"/>
    <property type="evidence" value="ECO:0007669"/>
    <property type="project" value="UniProtKB-SubCell"/>
</dbReference>
<feature type="transmembrane region" description="Helical" evidence="13">
    <location>
        <begin position="50"/>
        <end position="72"/>
    </location>
</feature>
<dbReference type="AlphaFoldDB" id="A0AAV1IYG7"/>
<proteinExistence type="inferred from homology"/>
<feature type="region of interest" description="Disordered" evidence="12">
    <location>
        <begin position="244"/>
        <end position="284"/>
    </location>
</feature>
<evidence type="ECO:0000256" key="1">
    <source>
        <dbReference type="ARBA" id="ARBA00004651"/>
    </source>
</evidence>
<reference evidence="14 15" key="1">
    <citation type="submission" date="2023-11" db="EMBL/GenBank/DDBJ databases">
        <authorList>
            <person name="Okamura Y."/>
        </authorList>
    </citation>
    <scope>NUCLEOTIDE SEQUENCE [LARGE SCALE GENOMIC DNA]</scope>
</reference>
<dbReference type="InterPro" id="IPR001734">
    <property type="entry name" value="Na/solute_symporter"/>
</dbReference>
<keyword evidence="3" id="KW-0813">Transport</keyword>
<gene>
    <name evidence="14" type="ORF">LNINA_LOCUS1177</name>
</gene>
<evidence type="ECO:0000256" key="7">
    <source>
        <dbReference type="ARBA" id="ARBA00023053"/>
    </source>
</evidence>
<dbReference type="PROSITE" id="PS50283">
    <property type="entry name" value="NA_SOLUT_SYMP_3"/>
    <property type="match status" value="1"/>
</dbReference>
<comment type="caution">
    <text evidence="14">The sequence shown here is derived from an EMBL/GenBank/DDBJ whole genome shotgun (WGS) entry which is preliminary data.</text>
</comment>
<evidence type="ECO:0000313" key="14">
    <source>
        <dbReference type="EMBL" id="CAK1541171.1"/>
    </source>
</evidence>
<feature type="transmembrane region" description="Helical" evidence="13">
    <location>
        <begin position="199"/>
        <end position="221"/>
    </location>
</feature>
<dbReference type="Proteomes" id="UP001497472">
    <property type="component" value="Unassembled WGS sequence"/>
</dbReference>
<organism evidence="14 15">
    <name type="scientific">Leptosia nina</name>
    <dbReference type="NCBI Taxonomy" id="320188"/>
    <lineage>
        <taxon>Eukaryota</taxon>
        <taxon>Metazoa</taxon>
        <taxon>Ecdysozoa</taxon>
        <taxon>Arthropoda</taxon>
        <taxon>Hexapoda</taxon>
        <taxon>Insecta</taxon>
        <taxon>Pterygota</taxon>
        <taxon>Neoptera</taxon>
        <taxon>Endopterygota</taxon>
        <taxon>Lepidoptera</taxon>
        <taxon>Glossata</taxon>
        <taxon>Ditrysia</taxon>
        <taxon>Papilionoidea</taxon>
        <taxon>Pieridae</taxon>
        <taxon>Pierinae</taxon>
        <taxon>Leptosia</taxon>
    </lineage>
</organism>
<evidence type="ECO:0008006" key="16">
    <source>
        <dbReference type="Google" id="ProtNLM"/>
    </source>
</evidence>
<evidence type="ECO:0000256" key="9">
    <source>
        <dbReference type="ARBA" id="ARBA00023136"/>
    </source>
</evidence>
<dbReference type="EMBL" id="CAVLEF010000002">
    <property type="protein sequence ID" value="CAK1541171.1"/>
    <property type="molecule type" value="Genomic_DNA"/>
</dbReference>
<evidence type="ECO:0000256" key="12">
    <source>
        <dbReference type="SAM" id="MobiDB-lite"/>
    </source>
</evidence>
<accession>A0AAV1IYG7</accession>
<dbReference type="InterPro" id="IPR051163">
    <property type="entry name" value="Sodium:Solute_Symporter_SSF"/>
</dbReference>
<evidence type="ECO:0000256" key="3">
    <source>
        <dbReference type="ARBA" id="ARBA00022448"/>
    </source>
</evidence>
<keyword evidence="8" id="KW-0406">Ion transport</keyword>
<comment type="subcellular location">
    <subcellularLocation>
        <location evidence="1">Cell membrane</location>
        <topology evidence="1">Multi-pass membrane protein</topology>
    </subcellularLocation>
</comment>
<feature type="transmembrane region" description="Helical" evidence="13">
    <location>
        <begin position="107"/>
        <end position="129"/>
    </location>
</feature>
<dbReference type="GO" id="GO:0015293">
    <property type="term" value="F:symporter activity"/>
    <property type="evidence" value="ECO:0007669"/>
    <property type="project" value="TreeGrafter"/>
</dbReference>
<keyword evidence="9 13" id="KW-0472">Membrane</keyword>
<evidence type="ECO:0000256" key="2">
    <source>
        <dbReference type="ARBA" id="ARBA00006434"/>
    </source>
</evidence>
<name>A0AAV1IYG7_9NEOP</name>
<evidence type="ECO:0000256" key="4">
    <source>
        <dbReference type="ARBA" id="ARBA00022475"/>
    </source>
</evidence>
<protein>
    <recommendedName>
        <fullName evidence="16">Sodium-coupled monocarboxylate transporter 2</fullName>
    </recommendedName>
</protein>
<dbReference type="PANTHER" id="PTHR42985">
    <property type="entry name" value="SODIUM-COUPLED MONOCARBOXYLATE TRANSPORTER"/>
    <property type="match status" value="1"/>
</dbReference>
<evidence type="ECO:0000256" key="11">
    <source>
        <dbReference type="RuleBase" id="RU362091"/>
    </source>
</evidence>
<evidence type="ECO:0000256" key="5">
    <source>
        <dbReference type="ARBA" id="ARBA00022692"/>
    </source>
</evidence>
<keyword evidence="7" id="KW-0915">Sodium</keyword>
<keyword evidence="6 13" id="KW-1133">Transmembrane helix</keyword>
<feature type="transmembrane region" description="Helical" evidence="13">
    <location>
        <begin position="78"/>
        <end position="100"/>
    </location>
</feature>
<evidence type="ECO:0000256" key="8">
    <source>
        <dbReference type="ARBA" id="ARBA00023065"/>
    </source>
</evidence>
<dbReference type="Gene3D" id="1.20.1730.10">
    <property type="entry name" value="Sodium/glucose cotransporter"/>
    <property type="match status" value="1"/>
</dbReference>
<keyword evidence="15" id="KW-1185">Reference proteome</keyword>
<dbReference type="GO" id="GO:0006814">
    <property type="term" value="P:sodium ion transport"/>
    <property type="evidence" value="ECO:0007669"/>
    <property type="project" value="UniProtKB-KW"/>
</dbReference>
<keyword evidence="10" id="KW-0739">Sodium transport</keyword>